<evidence type="ECO:0000256" key="5">
    <source>
        <dbReference type="PROSITE-ProRule" id="PRU00047"/>
    </source>
</evidence>
<feature type="domain" description="Integrase catalytic" evidence="8">
    <location>
        <begin position="1849"/>
        <end position="2025"/>
    </location>
</feature>
<dbReference type="InterPro" id="IPR036397">
    <property type="entry name" value="RNaseH_sf"/>
</dbReference>
<evidence type="ECO:0000256" key="6">
    <source>
        <dbReference type="SAM" id="MobiDB-lite"/>
    </source>
</evidence>
<dbReference type="PROSITE" id="PS50158">
    <property type="entry name" value="ZF_CCHC"/>
    <property type="match status" value="2"/>
</dbReference>
<gene>
    <name evidence="9" type="ORF">OSB04_025747</name>
</gene>
<proteinExistence type="predicted"/>
<dbReference type="GO" id="GO:0015074">
    <property type="term" value="P:DNA integration"/>
    <property type="evidence" value="ECO:0007669"/>
    <property type="project" value="InterPro"/>
</dbReference>
<dbReference type="PANTHER" id="PTHR42648">
    <property type="entry name" value="TRANSPOSASE, PUTATIVE-RELATED"/>
    <property type="match status" value="1"/>
</dbReference>
<dbReference type="GO" id="GO:0008270">
    <property type="term" value="F:zinc ion binding"/>
    <property type="evidence" value="ECO:0007669"/>
    <property type="project" value="UniProtKB-KW"/>
</dbReference>
<dbReference type="InterPro" id="IPR025724">
    <property type="entry name" value="GAG-pre-integrase_dom"/>
</dbReference>
<reference evidence="9" key="1">
    <citation type="submission" date="2023-03" db="EMBL/GenBank/DDBJ databases">
        <title>Chromosome-scale reference genome and RAD-based genetic map of yellow starthistle (Centaurea solstitialis) reveal putative structural variation and QTLs associated with invader traits.</title>
        <authorList>
            <person name="Reatini B."/>
            <person name="Cang F.A."/>
            <person name="Jiang Q."/>
            <person name="Mckibben M.T.W."/>
            <person name="Barker M.S."/>
            <person name="Rieseberg L.H."/>
            <person name="Dlugosch K.M."/>
        </authorList>
    </citation>
    <scope>NUCLEOTIDE SEQUENCE</scope>
    <source>
        <strain evidence="9">CAN-66</strain>
        <tissue evidence="9">Leaf</tissue>
    </source>
</reference>
<name>A0AA38T0X9_9ASTR</name>
<evidence type="ECO:0000313" key="9">
    <source>
        <dbReference type="EMBL" id="KAJ9546040.1"/>
    </source>
</evidence>
<dbReference type="Pfam" id="PF07727">
    <property type="entry name" value="RVT_2"/>
    <property type="match status" value="2"/>
</dbReference>
<feature type="region of interest" description="Disordered" evidence="6">
    <location>
        <begin position="1595"/>
        <end position="1638"/>
    </location>
</feature>
<comment type="caution">
    <text evidence="9">The sequence shown here is derived from an EMBL/GenBank/DDBJ whole genome shotgun (WGS) entry which is preliminary data.</text>
</comment>
<dbReference type="PANTHER" id="PTHR42648:SF27">
    <property type="entry name" value="RNA-DIRECTED DNA POLYMERASE"/>
    <property type="match status" value="1"/>
</dbReference>
<dbReference type="Pfam" id="PF00665">
    <property type="entry name" value="rve"/>
    <property type="match status" value="2"/>
</dbReference>
<dbReference type="InterPro" id="IPR001878">
    <property type="entry name" value="Znf_CCHC"/>
</dbReference>
<dbReference type="Proteomes" id="UP001172457">
    <property type="component" value="Chromosome 6"/>
</dbReference>
<dbReference type="EMBL" id="JARYMX010000006">
    <property type="protein sequence ID" value="KAJ9546040.1"/>
    <property type="molecule type" value="Genomic_DNA"/>
</dbReference>
<dbReference type="Gene3D" id="3.30.420.10">
    <property type="entry name" value="Ribonuclease H-like superfamily/Ribonuclease H"/>
    <property type="match status" value="2"/>
</dbReference>
<dbReference type="InterPro" id="IPR039537">
    <property type="entry name" value="Retrotran_Ty1/copia-like"/>
</dbReference>
<dbReference type="Gene3D" id="4.10.60.10">
    <property type="entry name" value="Zinc finger, CCHC-type"/>
    <property type="match status" value="2"/>
</dbReference>
<dbReference type="SMART" id="SM00343">
    <property type="entry name" value="ZnF_C2HC"/>
    <property type="match status" value="2"/>
</dbReference>
<protein>
    <submittedName>
        <fullName evidence="9">Uncharacterized protein</fullName>
    </submittedName>
</protein>
<accession>A0AA38T0X9</accession>
<dbReference type="CDD" id="cd09272">
    <property type="entry name" value="RNase_HI_RT_Ty1"/>
    <property type="match status" value="2"/>
</dbReference>
<feature type="domain" description="Integrase catalytic" evidence="8">
    <location>
        <begin position="506"/>
        <end position="682"/>
    </location>
</feature>
<dbReference type="PROSITE" id="PS50994">
    <property type="entry name" value="INTEGRASE"/>
    <property type="match status" value="2"/>
</dbReference>
<keyword evidence="3" id="KW-0064">Aspartyl protease</keyword>
<dbReference type="SUPFAM" id="SSF57756">
    <property type="entry name" value="Retrovirus zinc finger-like domains"/>
    <property type="match status" value="2"/>
</dbReference>
<evidence type="ECO:0000313" key="10">
    <source>
        <dbReference type="Proteomes" id="UP001172457"/>
    </source>
</evidence>
<dbReference type="GO" id="GO:0003676">
    <property type="term" value="F:nucleic acid binding"/>
    <property type="evidence" value="ECO:0007669"/>
    <property type="project" value="InterPro"/>
</dbReference>
<evidence type="ECO:0000256" key="2">
    <source>
        <dbReference type="ARBA" id="ARBA00022723"/>
    </source>
</evidence>
<dbReference type="InterPro" id="IPR012337">
    <property type="entry name" value="RNaseH-like_sf"/>
</dbReference>
<sequence>MSGINNDLPPPPTAPTGNSGFTLLPILAKEKLVGPNYLDWMRALRLTLRYENKEYVLDEQIVEIDHDTASPEEINAYSKHCTDSTKASCIMVSTMSSELQKMFDESWAYEINEKLREMFAKGQRQERLEVLKALKKCQHRDGESVCAHVQKMQRLIERLEKLDVKFDKNLAIDMVLDSLPDSYDPFIMQFHMNDGETNMMQLHNLLQRAEQGMKKSHALASSTDVAQVNAIRTGKGKKRKATAQPAWKGKAHVGESNKGSKRTVNRDIPPSRDPKQATCFHCGQTGHWRRNCPKYLQELKDNKGKSVATVSGMYLIKHTNLKCSNSWVLDTGCGVHICSVLQGLSKCKELQPGKLNLIMGNRRSSPVTKMGIFELVLDSGFRLELVDCCYSSDMSRNIISFHALFKQGFHYYFDNLNGNILVYKDDLFVFKATPCNGVYESVVCDNNLSNVLAIDSSNELDDASLWHCRLGHINKKRIAQLQKDGVLESFDLKSNDGCESCLLGKMTKSPFTASLQRGEGLLDLIHTDVCGPFRSTTKDGNRYYVTFIDDYSRYGYVYLIKHKSDTFEKFKEFKHEVENQLGRKIKILHSDRGGEYLSLEFNGYLKECGIVSQLSPPRTPQLNGVAERRNRTLLDMVRSMMTRAPLSIYFWGYALETAAYILNLVPTKKVEKTPHEMWTGKKPSLALIKVWGCEVFVRHESQDKLADKSEKCLFIGYPQKSYGYLFYRPTENVVFVARRGVFRERELIAKEVSGSNIDFEEVQESNDEIPDVGTSTQPEVEIPVEPVDESLPLRRSTRVSRPPEFYGLHITAEGDTLISDSTLVNLDEPASYKEAMEGPEAAKWKEAMDSEIQSMHDNQVWILVDQIPNRKTIGRKWIFKKKTDMDGNVHTFKARLVAKGYTQTQGVDYDETFSRVAKIKSIRIMLAIAAFYDYEVWQMDVKTAFLNGKLSEDVYMTQPEGFVDIKHPNRVCKLEKSIYGLKQASRSWNLCFHEKVKAFGFSRSEDESCVYVKASGSIVTFLVLYVDDILLIGNDIPTMNGVKSWLGKCFAMKDLGEATYILGIRIYRDRTKRLIGLSQSTYVDKVLKKFNMENSKKGSLPIHQGIKLCRAQCPVTRDQVDKMSRVPYASAIGSIMYAMTCTRPDVSYALSMVSRYQGNPGESHWTAVKNILKYLRNTRDMFLVFGGSEELRVTGYTDASFQTDVDNSCSQSGWVFLLNGGAVTWKSSKQPTVAESTYESEYIAASEAAKEATWLQNFIGDLGVVPTINEPIEIFCDNTGAVALTKEPKDHGKSRHIKRKFHYVRHRVEDGDILVSRISSEENPADPFTKALSKTKHDLHARSIGLRQDSSAVAEEALSADCLMSGINNDLPPPPTAPTGNSGFTLLPILAKEKLVGPNYLDWMRALRLTLRYENKEYVLDEQIVEIDHDTASPEEINAYSKHCTDSTKASCIMVSTMSSELQKMFDESWAYEINEKLREMFAKGQRQERLEVLKALKKCQHRDGESVCAHVQKMQRLIERLEKLDVKFDKNLAIDMVLDSLPDSYDPFIMQFHMNDGETNMMQLHNLLQRAEQGMKKSHALASSTDVAQVNAIRTGKGKKRKATAQPAWKGKAHVGESNKGSKRTVNRDIPPSRDPKQATCFHCGQTGHWRRNCPKYLQELKDNKGKSVATVSGCGVHICSVLQGLSKCKELQPGKLNLIMGNRRSSPVTKMGIFELVLDSGFRLELVDCCYSSDMSRNIISFHALFKQGFHYYFDNLNGNILVYKDDLFVFKATPCNGVYESVVCDNNLSNVLAIDSSNELDDASLWHCRLGHINKKRIAQLQKDGVLESFDLKSNDGCESCLLGKMTKSPFTASLQRGEGLLDLIHTDVCGPFRSTTKDGNRYYVTFIDDYSRYGYVYLIKHKSDTFEKFKEFKHEVENQLGRKIKILHSDRGGEYLSLEFNGYLKECGIVSQLSPPRTPQLNGVAERRNRTLLDMVRSMMTRAPLSIYFWGYALETAAYILNLVPTKKVEKTPHEMWTGKKPSLALIKVWGCEVFVRHESQDKLADKSEKCLFIGYPQKSYGYLFYRPTENVVFVARRGVFRERELIAKEVSGSNIDFEEVQESNDEIPDVGTSTQPEVEIPVEPVDESLPLRRSTRVSRPPEFYGLHITAEGDTLISDSTLVNLDEPASYKEAMEGPEAAKWKEAMDSEIQSMHDNQVWILVDQIPNRKTIGRKWIFKKKTDMDGNVHTFKARLVAKGYTQTQGVDYDETFSPVAKIKSIRIMLAIAAFYDYEVWQMDVKTAFLNGKLSEDVYMTQPEGFVDIKHPNRVCKLEKSIYGLKQASRSWNLCFHEKVKAFGFSRSEDESCVYVKASGSIVTFLVLYVDDILLIGNDIPTMNGVKSWLGKCFAMKDLGEATYILGIRIYRDRTKRLIGLSQSTYVDKVLKKFNMENSKKGSLPIHQGIKLCRAQCPVTRDQVDKMSRVPYASAIGSIMYAMTCTRPDVSYALSMVSRYQGNPGESHWTAVKNILKYLRNTRDMFLVFGGSEELRVTGYTDASFQTDVDNSCSQSGWVFLLNGGAVTWKSSKQPTVAESTYESEYIAASEAAKEATWLQNFIGDLGVVPTINEPIEIFCDNTGAVALTKEPKDHGKSRHIKRKFHYVRHRVEDGDILVSRISSEENPADPFTKALSKTKHDLHARSIGLRQDSSAVAEEALSADCLMSGINNDLPPPPTAPTGNSGFTLLPILAKEKLVGPNYLDWMRALRLTLRYENKEYVLDEQIVEIDHDTASPEEINAYSKHCTDSTKASCIMVSTMSSELQKMFDESWAYEINEKLREMFAKGQRQERLEVLKALKKCQHRDGESVCAHVQKMQRLIERLEKLDVKFDKNLAIDMVLDSLPDSYDPFIMQFHMNDGETNMMQLHNLLQRAEQGMKKSHALASSTDVAQVNAIRTGKGKKRKATAQPAWKGKAHVGESNKGSKRTVNRTI</sequence>
<dbReference type="InterPro" id="IPR001584">
    <property type="entry name" value="Integrase_cat-core"/>
</dbReference>
<keyword evidence="1" id="KW-0645">Protease</keyword>
<evidence type="ECO:0000256" key="1">
    <source>
        <dbReference type="ARBA" id="ARBA00022670"/>
    </source>
</evidence>
<dbReference type="Pfam" id="PF14223">
    <property type="entry name" value="Retrotran_gag_2"/>
    <property type="match status" value="3"/>
</dbReference>
<feature type="domain" description="CCHC-type" evidence="7">
    <location>
        <begin position="279"/>
        <end position="294"/>
    </location>
</feature>
<dbReference type="Pfam" id="PF13976">
    <property type="entry name" value="gag_pre-integrs"/>
    <property type="match status" value="2"/>
</dbReference>
<evidence type="ECO:0000256" key="4">
    <source>
        <dbReference type="ARBA" id="ARBA00022801"/>
    </source>
</evidence>
<keyword evidence="5" id="KW-0863">Zinc-finger</keyword>
<dbReference type="InterPro" id="IPR057670">
    <property type="entry name" value="SH3_retrovirus"/>
</dbReference>
<dbReference type="GO" id="GO:0006508">
    <property type="term" value="P:proteolysis"/>
    <property type="evidence" value="ECO:0007669"/>
    <property type="project" value="UniProtKB-KW"/>
</dbReference>
<dbReference type="InterPro" id="IPR043502">
    <property type="entry name" value="DNA/RNA_pol_sf"/>
</dbReference>
<feature type="region of interest" description="Disordered" evidence="6">
    <location>
        <begin position="2938"/>
        <end position="2974"/>
    </location>
</feature>
<feature type="domain" description="CCHC-type" evidence="7">
    <location>
        <begin position="1642"/>
        <end position="1657"/>
    </location>
</feature>
<keyword evidence="2" id="KW-0479">Metal-binding</keyword>
<dbReference type="Pfam" id="PF25597">
    <property type="entry name" value="SH3_retrovirus"/>
    <property type="match status" value="2"/>
</dbReference>
<keyword evidence="5" id="KW-0862">Zinc</keyword>
<keyword evidence="10" id="KW-1185">Reference proteome</keyword>
<evidence type="ECO:0000259" key="8">
    <source>
        <dbReference type="PROSITE" id="PS50994"/>
    </source>
</evidence>
<dbReference type="InterPro" id="IPR036875">
    <property type="entry name" value="Znf_CCHC_sf"/>
</dbReference>
<dbReference type="SUPFAM" id="SSF56672">
    <property type="entry name" value="DNA/RNA polymerases"/>
    <property type="match status" value="2"/>
</dbReference>
<keyword evidence="4" id="KW-0378">Hydrolase</keyword>
<dbReference type="GO" id="GO:0004190">
    <property type="term" value="F:aspartic-type endopeptidase activity"/>
    <property type="evidence" value="ECO:0007669"/>
    <property type="project" value="UniProtKB-KW"/>
</dbReference>
<feature type="compositionally biased region" description="Basic residues" evidence="6">
    <location>
        <begin position="2965"/>
        <end position="2974"/>
    </location>
</feature>
<dbReference type="Pfam" id="PF00098">
    <property type="entry name" value="zf-CCHC"/>
    <property type="match status" value="2"/>
</dbReference>
<dbReference type="InterPro" id="IPR054722">
    <property type="entry name" value="PolX-like_BBD"/>
</dbReference>
<dbReference type="InterPro" id="IPR013103">
    <property type="entry name" value="RVT_2"/>
</dbReference>
<organism evidence="9 10">
    <name type="scientific">Centaurea solstitialis</name>
    <name type="common">yellow star-thistle</name>
    <dbReference type="NCBI Taxonomy" id="347529"/>
    <lineage>
        <taxon>Eukaryota</taxon>
        <taxon>Viridiplantae</taxon>
        <taxon>Streptophyta</taxon>
        <taxon>Embryophyta</taxon>
        <taxon>Tracheophyta</taxon>
        <taxon>Spermatophyta</taxon>
        <taxon>Magnoliopsida</taxon>
        <taxon>eudicotyledons</taxon>
        <taxon>Gunneridae</taxon>
        <taxon>Pentapetalae</taxon>
        <taxon>asterids</taxon>
        <taxon>campanulids</taxon>
        <taxon>Asterales</taxon>
        <taxon>Asteraceae</taxon>
        <taxon>Carduoideae</taxon>
        <taxon>Cardueae</taxon>
        <taxon>Centaureinae</taxon>
        <taxon>Centaurea</taxon>
    </lineage>
</organism>
<dbReference type="Pfam" id="PF22936">
    <property type="entry name" value="Pol_BBD"/>
    <property type="match status" value="1"/>
</dbReference>
<dbReference type="SUPFAM" id="SSF53098">
    <property type="entry name" value="Ribonuclease H-like"/>
    <property type="match status" value="2"/>
</dbReference>
<evidence type="ECO:0000256" key="3">
    <source>
        <dbReference type="ARBA" id="ARBA00022750"/>
    </source>
</evidence>
<feature type="region of interest" description="Disordered" evidence="6">
    <location>
        <begin position="232"/>
        <end position="275"/>
    </location>
</feature>
<evidence type="ECO:0000259" key="7">
    <source>
        <dbReference type="PROSITE" id="PS50158"/>
    </source>
</evidence>